<gene>
    <name evidence="2" type="ORF">Pcinc_028047</name>
</gene>
<evidence type="ECO:0000313" key="3">
    <source>
        <dbReference type="Proteomes" id="UP001286313"/>
    </source>
</evidence>
<proteinExistence type="predicted"/>
<protein>
    <submittedName>
        <fullName evidence="2">Uncharacterized protein</fullName>
    </submittedName>
</protein>
<feature type="compositionally biased region" description="Polar residues" evidence="1">
    <location>
        <begin position="57"/>
        <end position="66"/>
    </location>
</feature>
<keyword evidence="3" id="KW-1185">Reference proteome</keyword>
<dbReference type="Proteomes" id="UP001286313">
    <property type="component" value="Unassembled WGS sequence"/>
</dbReference>
<sequence length="66" mass="7418">MSVLLLHIQYLLGRTYFGKNFHCGSMEVLSRHTTNTFCSTKLPKGDSRTGLDLHSMLPSSSLNSTW</sequence>
<reference evidence="2" key="1">
    <citation type="submission" date="2023-10" db="EMBL/GenBank/DDBJ databases">
        <title>Genome assemblies of two species of porcelain crab, Petrolisthes cinctipes and Petrolisthes manimaculis (Anomura: Porcellanidae).</title>
        <authorList>
            <person name="Angst P."/>
        </authorList>
    </citation>
    <scope>NUCLEOTIDE SEQUENCE</scope>
    <source>
        <strain evidence="2">PB745_01</strain>
        <tissue evidence="2">Gill</tissue>
    </source>
</reference>
<feature type="region of interest" description="Disordered" evidence="1">
    <location>
        <begin position="44"/>
        <end position="66"/>
    </location>
</feature>
<organism evidence="2 3">
    <name type="scientific">Petrolisthes cinctipes</name>
    <name type="common">Flat porcelain crab</name>
    <dbReference type="NCBI Taxonomy" id="88211"/>
    <lineage>
        <taxon>Eukaryota</taxon>
        <taxon>Metazoa</taxon>
        <taxon>Ecdysozoa</taxon>
        <taxon>Arthropoda</taxon>
        <taxon>Crustacea</taxon>
        <taxon>Multicrustacea</taxon>
        <taxon>Malacostraca</taxon>
        <taxon>Eumalacostraca</taxon>
        <taxon>Eucarida</taxon>
        <taxon>Decapoda</taxon>
        <taxon>Pleocyemata</taxon>
        <taxon>Anomura</taxon>
        <taxon>Galatheoidea</taxon>
        <taxon>Porcellanidae</taxon>
        <taxon>Petrolisthes</taxon>
    </lineage>
</organism>
<dbReference type="EMBL" id="JAWQEG010003401">
    <property type="protein sequence ID" value="KAK3866418.1"/>
    <property type="molecule type" value="Genomic_DNA"/>
</dbReference>
<accession>A0AAE1F4G6</accession>
<evidence type="ECO:0000256" key="1">
    <source>
        <dbReference type="SAM" id="MobiDB-lite"/>
    </source>
</evidence>
<evidence type="ECO:0000313" key="2">
    <source>
        <dbReference type="EMBL" id="KAK3866418.1"/>
    </source>
</evidence>
<comment type="caution">
    <text evidence="2">The sequence shown here is derived from an EMBL/GenBank/DDBJ whole genome shotgun (WGS) entry which is preliminary data.</text>
</comment>
<name>A0AAE1F4G6_PETCI</name>
<dbReference type="AlphaFoldDB" id="A0AAE1F4G6"/>